<accession>A0A7D9D0S1</accession>
<proteinExistence type="inferred from homology"/>
<keyword evidence="8 12" id="KW-0233">DNA recombination</keyword>
<dbReference type="GO" id="GO:0003677">
    <property type="term" value="F:DNA binding"/>
    <property type="evidence" value="ECO:0007669"/>
    <property type="project" value="UniProtKB-KW"/>
</dbReference>
<dbReference type="InterPro" id="IPR051055">
    <property type="entry name" value="PIF1_helicase"/>
</dbReference>
<dbReference type="InterPro" id="IPR010285">
    <property type="entry name" value="DNA_helicase_pif1-like_DEAD"/>
</dbReference>
<dbReference type="PANTHER" id="PTHR47642">
    <property type="entry name" value="ATP-DEPENDENT DNA HELICASE"/>
    <property type="match status" value="1"/>
</dbReference>
<feature type="region of interest" description="Disordered" evidence="13">
    <location>
        <begin position="297"/>
        <end position="358"/>
    </location>
</feature>
<dbReference type="SUPFAM" id="SSF52540">
    <property type="entry name" value="P-loop containing nucleoside triphosphate hydrolases"/>
    <property type="match status" value="2"/>
</dbReference>
<dbReference type="SMART" id="SM00382">
    <property type="entry name" value="AAA"/>
    <property type="match status" value="1"/>
</dbReference>
<feature type="region of interest" description="Disordered" evidence="13">
    <location>
        <begin position="134"/>
        <end position="176"/>
    </location>
</feature>
<protein>
    <recommendedName>
        <fullName evidence="12">ATP-dependent DNA helicase PIF1</fullName>
        <ecNumber evidence="12">5.6.2.3</ecNumber>
    </recommendedName>
    <alternativeName>
        <fullName evidence="12">DNA 5'-3' helicase PIF1</fullName>
    </alternativeName>
    <alternativeName>
        <fullName evidence="12">DNA repair and recombination helicase PIF1</fullName>
    </alternativeName>
</protein>
<evidence type="ECO:0000256" key="1">
    <source>
        <dbReference type="ARBA" id="ARBA00022741"/>
    </source>
</evidence>
<evidence type="ECO:0000256" key="5">
    <source>
        <dbReference type="ARBA" id="ARBA00022840"/>
    </source>
</evidence>
<feature type="compositionally biased region" description="Basic and acidic residues" evidence="13">
    <location>
        <begin position="386"/>
        <end position="399"/>
    </location>
</feature>
<reference evidence="15 16" key="1">
    <citation type="submission" date="2019-07" db="EMBL/GenBank/DDBJ databases">
        <authorList>
            <person name="Friedrich A."/>
            <person name="Schacherer J."/>
        </authorList>
    </citation>
    <scope>NUCLEOTIDE SEQUENCE [LARGE SCALE GENOMIC DNA]</scope>
</reference>
<sequence length="933" mass="104652">MYRVLPKFYFQYSIFTFHYLDYFFFATFCLFTSRISPGHPQLTCLEPPSIRQPNTFFPIFVIRIYFIQLLLLPSQMFKAAAGSPFSALDKSSKSKKKDQKQSTLSSFLGSSQKSQSQPFFSLRKVPALRRASSDGAALFGNTHRKRSHEKPTKGTSIQNSIEITDEESHSDKSEDSAIVAALKSQSQSTRNILLTRSFSGFKDGRMSKSQPVNLEEQERKRARLNFKHSKPLVHHLSFREVGRARFPDSGVRLSDSNAIRGEKRVLEHVEGKETEMGSSGTDSDLEITGMVTRSVEGKDPLQREGINTKSTLHKSSSSSNGISGISSTTHKHVHNLHGSSHHGHRHAHTSEMRDGDGHVRVSKYHIPSSKRRPLPWVVSGTLGNPRLRERSTQAVKRESSTGSRGLSSEQSEVLDAVMFGHKNVFFTGSAGTGKSFLLKTMIRRLRMRYGPSAIGVTASTGLAATNIGGTTINRFAGIGLGLESSIRLCNRVRKSRSAADRWKTTKYLVMDEVSMIDATMFTKLNDVAKMVRGIDKPFGGIQLIITGDFFQLPPVSKRSGSRRGKDADGADFCFNCDAWRECIDETFLLTKVYRQSGDLELAEMLDSLRLGRLPPYVRQKFKALERPLRYPDGILPTELYPTRDEVERANRSRLNSLSGESMTFFAKDSYGPEFAPGRGGNGKHPGYLESVLDALMCAKVLELKEGAQVMYIKNDMEDTTIVNGTIGKIVAFTSSDLWSYFCLQFKEYERLAYQPLLTYASRFIGNRQADLDHTLYEELIASNPAALGKVTVLPALIARAKRQQRRDLLPLAKFTVNTSEGYRLKLVEPMDFASESNPNLVRTQLPIILAWALSIHKSQGQTLSRVKVDLTRVFEKGQVYVALSRCTSTSGLEIVNFDERKVAVRKDVVRFYSKLKKNKSRKKEQQEKLARAK</sequence>
<dbReference type="InterPro" id="IPR049163">
    <property type="entry name" value="Pif1-like_2B_dom"/>
</dbReference>
<evidence type="ECO:0000313" key="15">
    <source>
        <dbReference type="EMBL" id="VUG19350.1"/>
    </source>
</evidence>
<dbReference type="AlphaFoldDB" id="A0A7D9D0S1"/>
<dbReference type="GO" id="GO:0006281">
    <property type="term" value="P:DNA repair"/>
    <property type="evidence" value="ECO:0007669"/>
    <property type="project" value="UniProtKB-UniRule"/>
</dbReference>
<keyword evidence="1 12" id="KW-0547">Nucleotide-binding</keyword>
<evidence type="ECO:0000256" key="7">
    <source>
        <dbReference type="ARBA" id="ARBA00023128"/>
    </source>
</evidence>
<feature type="domain" description="AAA+ ATPase" evidence="14">
    <location>
        <begin position="420"/>
        <end position="571"/>
    </location>
</feature>
<comment type="subcellular location">
    <subcellularLocation>
        <location evidence="12">Nucleus</location>
    </subcellularLocation>
    <subcellularLocation>
        <location evidence="12">Mitochondrion</location>
    </subcellularLocation>
</comment>
<dbReference type="Pfam" id="PF05970">
    <property type="entry name" value="PIF1"/>
    <property type="match status" value="1"/>
</dbReference>
<feature type="compositionally biased region" description="Low complexity" evidence="13">
    <location>
        <begin position="315"/>
        <end position="327"/>
    </location>
</feature>
<feature type="compositionally biased region" description="Basic and acidic residues" evidence="13">
    <location>
        <begin position="166"/>
        <end position="175"/>
    </location>
</feature>
<evidence type="ECO:0000256" key="12">
    <source>
        <dbReference type="HAMAP-Rule" id="MF_03176"/>
    </source>
</evidence>
<feature type="compositionally biased region" description="Basic residues" evidence="13">
    <location>
        <begin position="329"/>
        <end position="347"/>
    </location>
</feature>
<keyword evidence="7 12" id="KW-0496">Mitochondrion</keyword>
<dbReference type="InterPro" id="IPR027417">
    <property type="entry name" value="P-loop_NTPase"/>
</dbReference>
<dbReference type="HAMAP" id="MF_03176">
    <property type="entry name" value="PIF1"/>
    <property type="match status" value="1"/>
</dbReference>
<dbReference type="GO" id="GO:0006310">
    <property type="term" value="P:DNA recombination"/>
    <property type="evidence" value="ECO:0007669"/>
    <property type="project" value="UniProtKB-UniRule"/>
</dbReference>
<feature type="compositionally biased region" description="Polar residues" evidence="13">
    <location>
        <begin position="305"/>
        <end position="314"/>
    </location>
</feature>
<evidence type="ECO:0000313" key="16">
    <source>
        <dbReference type="Proteomes" id="UP000478008"/>
    </source>
</evidence>
<evidence type="ECO:0000256" key="13">
    <source>
        <dbReference type="SAM" id="MobiDB-lite"/>
    </source>
</evidence>
<evidence type="ECO:0000256" key="10">
    <source>
        <dbReference type="ARBA" id="ARBA00023235"/>
    </source>
</evidence>
<dbReference type="InterPro" id="IPR048293">
    <property type="entry name" value="PIF1_RRM3_pfh1"/>
</dbReference>
<feature type="region of interest" description="Disordered" evidence="13">
    <location>
        <begin position="373"/>
        <end position="407"/>
    </location>
</feature>
<evidence type="ECO:0000256" key="9">
    <source>
        <dbReference type="ARBA" id="ARBA00023204"/>
    </source>
</evidence>
<keyword evidence="9 12" id="KW-0234">DNA repair</keyword>
<keyword evidence="5 12" id="KW-0067">ATP-binding</keyword>
<keyword evidence="2 12" id="KW-0227">DNA damage</keyword>
<dbReference type="CDD" id="cd18037">
    <property type="entry name" value="DEXSc_Pif1_like"/>
    <property type="match status" value="1"/>
</dbReference>
<keyword evidence="11 12" id="KW-0539">Nucleus</keyword>
<dbReference type="Proteomes" id="UP000478008">
    <property type="component" value="Unassembled WGS sequence"/>
</dbReference>
<evidence type="ECO:0000256" key="11">
    <source>
        <dbReference type="ARBA" id="ARBA00023242"/>
    </source>
</evidence>
<comment type="function">
    <text evidence="12">DNA-dependent ATPase and 5'-3' DNA helicase required for the maintenance of both mitochondrial and nuclear genome stability.</text>
</comment>
<evidence type="ECO:0000256" key="4">
    <source>
        <dbReference type="ARBA" id="ARBA00022806"/>
    </source>
</evidence>
<dbReference type="GO" id="GO:0000723">
    <property type="term" value="P:telomere maintenance"/>
    <property type="evidence" value="ECO:0007669"/>
    <property type="project" value="InterPro"/>
</dbReference>
<dbReference type="GO" id="GO:0005634">
    <property type="term" value="C:nucleus"/>
    <property type="evidence" value="ECO:0007669"/>
    <property type="project" value="UniProtKB-SubCell"/>
</dbReference>
<evidence type="ECO:0000256" key="8">
    <source>
        <dbReference type="ARBA" id="ARBA00023172"/>
    </source>
</evidence>
<dbReference type="InterPro" id="IPR003593">
    <property type="entry name" value="AAA+_ATPase"/>
</dbReference>
<comment type="similarity">
    <text evidence="12">Belongs to the helicase family. PIF1 subfamily.</text>
</comment>
<comment type="subunit">
    <text evidence="12">Monomer.</text>
</comment>
<dbReference type="GO" id="GO:0005739">
    <property type="term" value="C:mitochondrion"/>
    <property type="evidence" value="ECO:0007669"/>
    <property type="project" value="UniProtKB-SubCell"/>
</dbReference>
<evidence type="ECO:0000259" key="14">
    <source>
        <dbReference type="SMART" id="SM00382"/>
    </source>
</evidence>
<feature type="binding site" evidence="12">
    <location>
        <begin position="428"/>
        <end position="435"/>
    </location>
    <ligand>
        <name>ATP</name>
        <dbReference type="ChEBI" id="CHEBI:30616"/>
    </ligand>
</feature>
<keyword evidence="16" id="KW-1185">Reference proteome</keyword>
<evidence type="ECO:0000256" key="2">
    <source>
        <dbReference type="ARBA" id="ARBA00022763"/>
    </source>
</evidence>
<feature type="compositionally biased region" description="Polar residues" evidence="13">
    <location>
        <begin position="153"/>
        <end position="162"/>
    </location>
</feature>
<dbReference type="PANTHER" id="PTHR47642:SF5">
    <property type="entry name" value="ATP-DEPENDENT DNA HELICASE"/>
    <property type="match status" value="1"/>
</dbReference>
<dbReference type="CDD" id="cd18809">
    <property type="entry name" value="SF1_C_RecD"/>
    <property type="match status" value="1"/>
</dbReference>
<organism evidence="15 16">
    <name type="scientific">Dekkera bruxellensis</name>
    <name type="common">Brettanomyces custersii</name>
    <dbReference type="NCBI Taxonomy" id="5007"/>
    <lineage>
        <taxon>Eukaryota</taxon>
        <taxon>Fungi</taxon>
        <taxon>Dikarya</taxon>
        <taxon>Ascomycota</taxon>
        <taxon>Saccharomycotina</taxon>
        <taxon>Pichiomycetes</taxon>
        <taxon>Pichiales</taxon>
        <taxon>Pichiaceae</taxon>
        <taxon>Brettanomyces</taxon>
    </lineage>
</organism>
<keyword evidence="3 12" id="KW-0378">Hydrolase</keyword>
<dbReference type="EC" id="5.6.2.3" evidence="12"/>
<dbReference type="GO" id="GO:0043139">
    <property type="term" value="F:5'-3' DNA helicase activity"/>
    <property type="evidence" value="ECO:0007669"/>
    <property type="project" value="UniProtKB-UniRule"/>
</dbReference>
<dbReference type="Pfam" id="PF21530">
    <property type="entry name" value="Pif1_2B_dom"/>
    <property type="match status" value="1"/>
</dbReference>
<dbReference type="EMBL" id="CABFWN010000005">
    <property type="protein sequence ID" value="VUG19350.1"/>
    <property type="molecule type" value="Genomic_DNA"/>
</dbReference>
<gene>
    <name evidence="12" type="primary">PIF1</name>
    <name evidence="15" type="ORF">DEBR0S5_00628G</name>
</gene>
<comment type="catalytic activity">
    <reaction evidence="12">
        <text>ATP + H2O = ADP + phosphate + H(+)</text>
        <dbReference type="Rhea" id="RHEA:13065"/>
        <dbReference type="ChEBI" id="CHEBI:15377"/>
        <dbReference type="ChEBI" id="CHEBI:15378"/>
        <dbReference type="ChEBI" id="CHEBI:30616"/>
        <dbReference type="ChEBI" id="CHEBI:43474"/>
        <dbReference type="ChEBI" id="CHEBI:456216"/>
        <dbReference type="EC" id="5.6.2.3"/>
    </reaction>
</comment>
<comment type="caution">
    <text evidence="12">Lacks conserved residue(s) required for the propagation of feature annotation.</text>
</comment>
<dbReference type="GO" id="GO:0005524">
    <property type="term" value="F:ATP binding"/>
    <property type="evidence" value="ECO:0007669"/>
    <property type="project" value="UniProtKB-UniRule"/>
</dbReference>
<dbReference type="Gene3D" id="3.40.50.300">
    <property type="entry name" value="P-loop containing nucleotide triphosphate hydrolases"/>
    <property type="match status" value="1"/>
</dbReference>
<evidence type="ECO:0000256" key="3">
    <source>
        <dbReference type="ARBA" id="ARBA00022801"/>
    </source>
</evidence>
<keyword evidence="4 12" id="KW-0347">Helicase</keyword>
<name>A0A7D9D0S1_DEKBR</name>
<comment type="cofactor">
    <cofactor evidence="12">
        <name>Mg(2+)</name>
        <dbReference type="ChEBI" id="CHEBI:18420"/>
    </cofactor>
</comment>
<dbReference type="GO" id="GO:0016787">
    <property type="term" value="F:hydrolase activity"/>
    <property type="evidence" value="ECO:0007669"/>
    <property type="project" value="UniProtKB-KW"/>
</dbReference>
<keyword evidence="6 12" id="KW-0238">DNA-binding</keyword>
<keyword evidence="10 12" id="KW-0413">Isomerase</keyword>
<evidence type="ECO:0000256" key="6">
    <source>
        <dbReference type="ARBA" id="ARBA00023125"/>
    </source>
</evidence>
<feature type="compositionally biased region" description="Basic and acidic residues" evidence="13">
    <location>
        <begin position="348"/>
        <end position="358"/>
    </location>
</feature>